<dbReference type="GO" id="GO:0042398">
    <property type="term" value="P:modified amino acid biosynthetic process"/>
    <property type="evidence" value="ECO:0007669"/>
    <property type="project" value="InterPro"/>
</dbReference>
<dbReference type="NCBIfam" id="TIGR02050">
    <property type="entry name" value="gshA_cyan_rel"/>
    <property type="match status" value="1"/>
</dbReference>
<keyword evidence="6" id="KW-1185">Reference proteome</keyword>
<protein>
    <recommendedName>
        <fullName evidence="4">Putative glutamate--cysteine ligase 2</fullName>
        <ecNumber evidence="4">6.3.2.2</ecNumber>
    </recommendedName>
    <alternativeName>
        <fullName evidence="4">Gamma-glutamylcysteine synthetase 2</fullName>
        <shortName evidence="4">GCS 2</shortName>
        <shortName evidence="4">Gamma-GCS 2</shortName>
    </alternativeName>
</protein>
<proteinExistence type="inferred from homology"/>
<dbReference type="PANTHER" id="PTHR36510:SF1">
    <property type="entry name" value="GLUTAMATE--CYSTEINE LIGASE 2-RELATED"/>
    <property type="match status" value="1"/>
</dbReference>
<dbReference type="InterPro" id="IPR006336">
    <property type="entry name" value="GCS2"/>
</dbReference>
<evidence type="ECO:0000256" key="1">
    <source>
        <dbReference type="ARBA" id="ARBA00022598"/>
    </source>
</evidence>
<dbReference type="EMBL" id="JAEHHL010000021">
    <property type="protein sequence ID" value="MBK0401324.1"/>
    <property type="molecule type" value="Genomic_DNA"/>
</dbReference>
<dbReference type="PANTHER" id="PTHR36510">
    <property type="entry name" value="GLUTAMATE--CYSTEINE LIGASE 2-RELATED"/>
    <property type="match status" value="1"/>
</dbReference>
<dbReference type="NCBIfam" id="NF010039">
    <property type="entry name" value="PRK13515.1"/>
    <property type="match status" value="1"/>
</dbReference>
<organism evidence="5 6">
    <name type="scientific">Thermohalobaculum xanthum</name>
    <dbReference type="NCBI Taxonomy" id="2753746"/>
    <lineage>
        <taxon>Bacteria</taxon>
        <taxon>Pseudomonadati</taxon>
        <taxon>Pseudomonadota</taxon>
        <taxon>Alphaproteobacteria</taxon>
        <taxon>Rhodobacterales</taxon>
        <taxon>Paracoccaceae</taxon>
        <taxon>Thermohalobaculum</taxon>
    </lineage>
</organism>
<dbReference type="GO" id="GO:0004357">
    <property type="term" value="F:glutamate-cysteine ligase activity"/>
    <property type="evidence" value="ECO:0007669"/>
    <property type="project" value="UniProtKB-EC"/>
</dbReference>
<dbReference type="Gene3D" id="3.30.590.20">
    <property type="match status" value="1"/>
</dbReference>
<dbReference type="RefSeq" id="WP_200613789.1">
    <property type="nucleotide sequence ID" value="NZ_JAEHHL010000021.1"/>
</dbReference>
<comment type="similarity">
    <text evidence="4">Belongs to the glutamate--cysteine ligase type 2 family. YbdK subfamily.</text>
</comment>
<dbReference type="HAMAP" id="MF_01609">
    <property type="entry name" value="Glu_cys_ligase_2"/>
    <property type="match status" value="1"/>
</dbReference>
<keyword evidence="1 4" id="KW-0436">Ligase</keyword>
<comment type="catalytic activity">
    <reaction evidence="4">
        <text>L-cysteine + L-glutamate + ATP = gamma-L-glutamyl-L-cysteine + ADP + phosphate + H(+)</text>
        <dbReference type="Rhea" id="RHEA:13285"/>
        <dbReference type="ChEBI" id="CHEBI:15378"/>
        <dbReference type="ChEBI" id="CHEBI:29985"/>
        <dbReference type="ChEBI" id="CHEBI:30616"/>
        <dbReference type="ChEBI" id="CHEBI:35235"/>
        <dbReference type="ChEBI" id="CHEBI:43474"/>
        <dbReference type="ChEBI" id="CHEBI:58173"/>
        <dbReference type="ChEBI" id="CHEBI:456216"/>
        <dbReference type="EC" id="6.3.2.2"/>
    </reaction>
</comment>
<reference evidence="5" key="1">
    <citation type="submission" date="2020-12" db="EMBL/GenBank/DDBJ databases">
        <title>Bacterial taxonomy.</title>
        <authorList>
            <person name="Pan X."/>
        </authorList>
    </citation>
    <scope>NUCLEOTIDE SEQUENCE</scope>
    <source>
        <strain evidence="5">M0105</strain>
    </source>
</reference>
<accession>A0A8J7MAE9</accession>
<comment type="function">
    <text evidence="4">ATP-dependent carboxylate-amine ligase which exhibits weak glutamate--cysteine ligase activity.</text>
</comment>
<name>A0A8J7MAE9_9RHOB</name>
<dbReference type="InterPro" id="IPR050141">
    <property type="entry name" value="GCL_type2/YbdK_subfam"/>
</dbReference>
<dbReference type="AlphaFoldDB" id="A0A8J7MAE9"/>
<dbReference type="GO" id="GO:0005524">
    <property type="term" value="F:ATP binding"/>
    <property type="evidence" value="ECO:0007669"/>
    <property type="project" value="UniProtKB-KW"/>
</dbReference>
<dbReference type="EC" id="6.3.2.2" evidence="4"/>
<evidence type="ECO:0000313" key="6">
    <source>
        <dbReference type="Proteomes" id="UP000655420"/>
    </source>
</evidence>
<comment type="caution">
    <text evidence="5">The sequence shown here is derived from an EMBL/GenBank/DDBJ whole genome shotgun (WGS) entry which is preliminary data.</text>
</comment>
<keyword evidence="2 4" id="KW-0547">Nucleotide-binding</keyword>
<dbReference type="SUPFAM" id="SSF55931">
    <property type="entry name" value="Glutamine synthetase/guanido kinase"/>
    <property type="match status" value="1"/>
</dbReference>
<evidence type="ECO:0000256" key="4">
    <source>
        <dbReference type="HAMAP-Rule" id="MF_01609"/>
    </source>
</evidence>
<keyword evidence="3 4" id="KW-0067">ATP-binding</keyword>
<dbReference type="Pfam" id="PF04107">
    <property type="entry name" value="GCS2"/>
    <property type="match status" value="1"/>
</dbReference>
<sequence>MIERPSLTLGIEEEYLVVDHETRDLVREPCPEFHRRLEDLLGTRATREYLQCQVEVGTGVHRSVPAARAELAELRAGVAAAAAEFGYAPIAASTHPFARWREQTHTRKPRYDELRADLGLAVRRLLICGCHVHVGVEDEDLRIDLMNQAAYFLPHLLALSASSPFWEGEDTQLASYRLTVFDALPRTGLPDPLASFGEYRRLVDQLVSAGCIEDATKIWWDIRPSAKFPTLEQRVTDVCSRIEDVTCIAALFQSLMGFLFRLRSRNQRWRIYPATLIRENRWRAQRYGTTGKLVDHGRSVLAPFADLVEELIDLLSEEAEVLGCHAELLHARRIVAGGTSADRQRAAHAAAVAAGASPEAALRAVVDTLIDEFNPQ</sequence>
<evidence type="ECO:0000256" key="3">
    <source>
        <dbReference type="ARBA" id="ARBA00022840"/>
    </source>
</evidence>
<dbReference type="Proteomes" id="UP000655420">
    <property type="component" value="Unassembled WGS sequence"/>
</dbReference>
<gene>
    <name evidence="5" type="ORF">H0I76_19195</name>
</gene>
<evidence type="ECO:0000313" key="5">
    <source>
        <dbReference type="EMBL" id="MBK0401324.1"/>
    </source>
</evidence>
<evidence type="ECO:0000256" key="2">
    <source>
        <dbReference type="ARBA" id="ARBA00022741"/>
    </source>
</evidence>
<dbReference type="InterPro" id="IPR014746">
    <property type="entry name" value="Gln_synth/guanido_kin_cat_dom"/>
</dbReference>
<dbReference type="InterPro" id="IPR011793">
    <property type="entry name" value="YbdK"/>
</dbReference>